<dbReference type="EMBL" id="JXTB01000027">
    <property type="protein sequence ID" value="PON74752.1"/>
    <property type="molecule type" value="Genomic_DNA"/>
</dbReference>
<reference evidence="2" key="1">
    <citation type="submission" date="2016-06" db="EMBL/GenBank/DDBJ databases">
        <title>Parallel loss of symbiosis genes in relatives of nitrogen-fixing non-legume Parasponia.</title>
        <authorList>
            <person name="Van Velzen R."/>
            <person name="Holmer R."/>
            <person name="Bu F."/>
            <person name="Rutten L."/>
            <person name="Van Zeijl A."/>
            <person name="Liu W."/>
            <person name="Santuari L."/>
            <person name="Cao Q."/>
            <person name="Sharma T."/>
            <person name="Shen D."/>
            <person name="Roswanjaya Y."/>
            <person name="Wardhani T."/>
            <person name="Kalhor M.S."/>
            <person name="Jansen J."/>
            <person name="Van den Hoogen J."/>
            <person name="Gungor B."/>
            <person name="Hartog M."/>
            <person name="Hontelez J."/>
            <person name="Verver J."/>
            <person name="Yang W.-C."/>
            <person name="Schijlen E."/>
            <person name="Repin R."/>
            <person name="Schilthuizen M."/>
            <person name="Schranz E."/>
            <person name="Heidstra R."/>
            <person name="Miyata K."/>
            <person name="Fedorova E."/>
            <person name="Kohlen W."/>
            <person name="Bisseling T."/>
            <person name="Smit S."/>
            <person name="Geurts R."/>
        </authorList>
    </citation>
    <scope>NUCLEOTIDE SEQUENCE [LARGE SCALE GENOMIC DNA]</scope>
    <source>
        <strain evidence="2">cv. WU1-14</strain>
    </source>
</reference>
<protein>
    <submittedName>
        <fullName evidence="1">Uncharacterized protein</fullName>
    </submittedName>
</protein>
<comment type="caution">
    <text evidence="1">The sequence shown here is derived from an EMBL/GenBank/DDBJ whole genome shotgun (WGS) entry which is preliminary data.</text>
</comment>
<evidence type="ECO:0000313" key="1">
    <source>
        <dbReference type="EMBL" id="PON74752.1"/>
    </source>
</evidence>
<accession>A0A2P5DN93</accession>
<dbReference type="Proteomes" id="UP000237105">
    <property type="component" value="Unassembled WGS sequence"/>
</dbReference>
<proteinExistence type="predicted"/>
<sequence>FDVGALHKGKKNGYMFQWWDKKIVLLPFMTKPLVSPKPTLLTVSGSKFRATIKTSDVVPAFIAKEQQPHALPFLPEVVPLLEEFSDLAPAYLLDELPPLRDV</sequence>
<gene>
    <name evidence="1" type="ORF">PanWU01x14_048110</name>
</gene>
<keyword evidence="2" id="KW-1185">Reference proteome</keyword>
<organism evidence="1 2">
    <name type="scientific">Parasponia andersonii</name>
    <name type="common">Sponia andersonii</name>
    <dbReference type="NCBI Taxonomy" id="3476"/>
    <lineage>
        <taxon>Eukaryota</taxon>
        <taxon>Viridiplantae</taxon>
        <taxon>Streptophyta</taxon>
        <taxon>Embryophyta</taxon>
        <taxon>Tracheophyta</taxon>
        <taxon>Spermatophyta</taxon>
        <taxon>Magnoliopsida</taxon>
        <taxon>eudicotyledons</taxon>
        <taxon>Gunneridae</taxon>
        <taxon>Pentapetalae</taxon>
        <taxon>rosids</taxon>
        <taxon>fabids</taxon>
        <taxon>Rosales</taxon>
        <taxon>Cannabaceae</taxon>
        <taxon>Parasponia</taxon>
    </lineage>
</organism>
<name>A0A2P5DN93_PARAD</name>
<evidence type="ECO:0000313" key="2">
    <source>
        <dbReference type="Proteomes" id="UP000237105"/>
    </source>
</evidence>
<feature type="non-terminal residue" evidence="1">
    <location>
        <position position="1"/>
    </location>
</feature>
<dbReference type="AlphaFoldDB" id="A0A2P5DN93"/>